<dbReference type="PANTHER" id="PTHR30437:SF6">
    <property type="entry name" value="TRANSCRIPTION ELONGATION FACTOR GREB"/>
    <property type="match status" value="1"/>
</dbReference>
<dbReference type="SUPFAM" id="SSF46557">
    <property type="entry name" value="GreA transcript cleavage protein, N-terminal domain"/>
    <property type="match status" value="1"/>
</dbReference>
<evidence type="ECO:0000259" key="7">
    <source>
        <dbReference type="Pfam" id="PF03449"/>
    </source>
</evidence>
<dbReference type="Gene3D" id="3.10.50.30">
    <property type="entry name" value="Transcription elongation factor, GreA/GreB, C-terminal domain"/>
    <property type="match status" value="1"/>
</dbReference>
<dbReference type="NCBIfam" id="TIGR01461">
    <property type="entry name" value="greB"/>
    <property type="match status" value="1"/>
</dbReference>
<dbReference type="GO" id="GO:0003677">
    <property type="term" value="F:DNA binding"/>
    <property type="evidence" value="ECO:0007669"/>
    <property type="project" value="UniProtKB-UniRule"/>
</dbReference>
<evidence type="ECO:0000256" key="4">
    <source>
        <dbReference type="HAMAP-Rule" id="MF_00930"/>
    </source>
</evidence>
<dbReference type="PROSITE" id="PS00830">
    <property type="entry name" value="GREAB_2"/>
    <property type="match status" value="1"/>
</dbReference>
<gene>
    <name evidence="4 8" type="primary">greB</name>
    <name evidence="8" type="ordered locus">NE1848</name>
</gene>
<proteinExistence type="inferred from homology"/>
<dbReference type="GO" id="GO:0070063">
    <property type="term" value="F:RNA polymerase binding"/>
    <property type="evidence" value="ECO:0007669"/>
    <property type="project" value="InterPro"/>
</dbReference>
<protein>
    <recommendedName>
        <fullName evidence="4">Transcription elongation factor GreB</fullName>
    </recommendedName>
    <alternativeName>
        <fullName evidence="4">Transcript cleavage factor GreB</fullName>
    </alternativeName>
</protein>
<dbReference type="InterPro" id="IPR028624">
    <property type="entry name" value="Tscrpt_elong_fac_GreA/B"/>
</dbReference>
<feature type="region of interest" description="Disordered" evidence="5">
    <location>
        <begin position="1"/>
        <end position="27"/>
    </location>
</feature>
<dbReference type="Gene3D" id="1.10.287.180">
    <property type="entry name" value="Transcription elongation factor, GreA/GreB, N-terminal domain"/>
    <property type="match status" value="1"/>
</dbReference>
<evidence type="ECO:0000259" key="6">
    <source>
        <dbReference type="Pfam" id="PF01272"/>
    </source>
</evidence>
<dbReference type="Pfam" id="PF03449">
    <property type="entry name" value="GreA_GreB_N"/>
    <property type="match status" value="1"/>
</dbReference>
<organism evidence="8 9">
    <name type="scientific">Nitrosomonas europaea (strain ATCC 19718 / CIP 103999 / KCTC 2705 / NBRC 14298)</name>
    <dbReference type="NCBI Taxonomy" id="228410"/>
    <lineage>
        <taxon>Bacteria</taxon>
        <taxon>Pseudomonadati</taxon>
        <taxon>Pseudomonadota</taxon>
        <taxon>Betaproteobacteria</taxon>
        <taxon>Nitrosomonadales</taxon>
        <taxon>Nitrosomonadaceae</taxon>
        <taxon>Nitrosomonas</taxon>
    </lineage>
</organism>
<keyword evidence="2 4" id="KW-0238">DNA-binding</keyword>
<dbReference type="InterPro" id="IPR001437">
    <property type="entry name" value="Tscrpt_elong_fac_GreA/B_C"/>
</dbReference>
<evidence type="ECO:0000313" key="9">
    <source>
        <dbReference type="Proteomes" id="UP000001416"/>
    </source>
</evidence>
<keyword evidence="8" id="KW-0648">Protein biosynthesis</keyword>
<dbReference type="InterPro" id="IPR018151">
    <property type="entry name" value="TF_GreA/GreB_CS"/>
</dbReference>
<dbReference type="OrthoDB" id="5511940at2"/>
<dbReference type="HOGENOM" id="CLU_101379_3_0_4"/>
<dbReference type="SUPFAM" id="SSF54534">
    <property type="entry name" value="FKBP-like"/>
    <property type="match status" value="1"/>
</dbReference>
<dbReference type="FunFam" id="3.10.50.30:FF:000001">
    <property type="entry name" value="Transcription elongation factor GreA"/>
    <property type="match status" value="1"/>
</dbReference>
<feature type="domain" description="Transcription elongation factor GreA/GreB C-terminal" evidence="6">
    <location>
        <begin position="106"/>
        <end position="179"/>
    </location>
</feature>
<dbReference type="PhylomeDB" id="Q82TN6"/>
<evidence type="ECO:0000313" key="8">
    <source>
        <dbReference type="EMBL" id="CAD85759.1"/>
    </source>
</evidence>
<dbReference type="InterPro" id="IPR036805">
    <property type="entry name" value="Tscrpt_elong_fac_GreA/B_N_sf"/>
</dbReference>
<keyword evidence="9" id="KW-1185">Reference proteome</keyword>
<accession>Q82TN6</accession>
<keyword evidence="1 4" id="KW-0805">Transcription regulation</keyword>
<evidence type="ECO:0000256" key="1">
    <source>
        <dbReference type="ARBA" id="ARBA00023015"/>
    </source>
</evidence>
<keyword evidence="8" id="KW-0251">Elongation factor</keyword>
<dbReference type="InterPro" id="IPR023459">
    <property type="entry name" value="Tscrpt_elong_fac_GreA/B_fam"/>
</dbReference>
<comment type="similarity">
    <text evidence="4">Belongs to the GreA/GreB family. GreB subfamily.</text>
</comment>
<evidence type="ECO:0000256" key="5">
    <source>
        <dbReference type="SAM" id="MobiDB-lite"/>
    </source>
</evidence>
<dbReference type="eggNOG" id="COG0782">
    <property type="taxonomic scope" value="Bacteria"/>
</dbReference>
<dbReference type="Proteomes" id="UP000001416">
    <property type="component" value="Chromosome"/>
</dbReference>
<keyword evidence="3 4" id="KW-0804">Transcription</keyword>
<dbReference type="GeneID" id="87105007"/>
<dbReference type="RefSeq" id="WP_011112386.1">
    <property type="nucleotide sequence ID" value="NC_004757.1"/>
</dbReference>
<name>Q82TN6_NITEU</name>
<dbReference type="PANTHER" id="PTHR30437">
    <property type="entry name" value="TRANSCRIPTION ELONGATION FACTOR GREA"/>
    <property type="match status" value="1"/>
</dbReference>
<reference evidence="8 9" key="1">
    <citation type="journal article" date="2003" name="J. Bacteriol.">
        <title>Complete genome sequence of the ammonia-oxidizing bacterium and obligate chemolithoautotroph Nitrosomonas europaea.</title>
        <authorList>
            <person name="Chain P."/>
            <person name="Lamerdin J."/>
            <person name="Larimer F."/>
            <person name="Regala W."/>
            <person name="Land M."/>
            <person name="Hauser L."/>
            <person name="Hooper A."/>
            <person name="Klotz M."/>
            <person name="Norton J."/>
            <person name="Sayavedra-Soto L."/>
            <person name="Arciero D."/>
            <person name="Hommes N."/>
            <person name="Whittaker M."/>
            <person name="Arp D."/>
        </authorList>
    </citation>
    <scope>NUCLEOTIDE SEQUENCE [LARGE SCALE GENOMIC DNA]</scope>
    <source>
        <strain evidence="9">ATCC 19718 / CIP 103999 / KCTC 2705 / NBRC 14298</strain>
    </source>
</reference>
<dbReference type="GO" id="GO:0006354">
    <property type="term" value="P:DNA-templated transcription elongation"/>
    <property type="evidence" value="ECO:0007669"/>
    <property type="project" value="TreeGrafter"/>
</dbReference>
<dbReference type="HAMAP" id="MF_00930">
    <property type="entry name" value="GreB"/>
    <property type="match status" value="1"/>
</dbReference>
<dbReference type="Pfam" id="PF01272">
    <property type="entry name" value="GreA_GreB"/>
    <property type="match status" value="1"/>
</dbReference>
<feature type="domain" description="Transcription elongation factor GreA/GreB N-terminal" evidence="7">
    <location>
        <begin position="27"/>
        <end position="97"/>
    </location>
</feature>
<dbReference type="InterPro" id="IPR036953">
    <property type="entry name" value="GreA/GreB_C_sf"/>
</dbReference>
<dbReference type="PIRSF" id="PIRSF006092">
    <property type="entry name" value="GreA_GreB"/>
    <property type="match status" value="1"/>
</dbReference>
<dbReference type="HAMAP" id="MF_00105">
    <property type="entry name" value="GreA_GreB"/>
    <property type="match status" value="1"/>
</dbReference>
<dbReference type="InterPro" id="IPR022691">
    <property type="entry name" value="Tscrpt_elong_fac_GreA/B_N"/>
</dbReference>
<dbReference type="GO" id="GO:0003746">
    <property type="term" value="F:translation elongation factor activity"/>
    <property type="evidence" value="ECO:0007669"/>
    <property type="project" value="UniProtKB-KW"/>
</dbReference>
<dbReference type="NCBIfam" id="NF002506">
    <property type="entry name" value="PRK01885.1"/>
    <property type="match status" value="1"/>
</dbReference>
<sequence length="182" mass="20713">MSKAFTKESDGEEELDGNPQLPQGVKNYITPGGYQRLKDEFDQLWRVERPELVKVVSWAASNGDRSENGDYIYGKRRLREIDRRLRFLSRRLDNAEIIDPKQRGECDQVFFGATVTVCNQRGEEQTYSIVGIDEAEPGRGWISWISPLAKALLKAREGDVVPLQTPGGPQELEVVEIRYEAL</sequence>
<comment type="function">
    <text evidence="4">Necessary for efficient RNA polymerase transcription elongation past template-encoded arresting sites. The arresting sites in DNA have the property of trapping a certain fraction of elongating RNA polymerases that pass through, resulting in locked ternary complexes. Cleavage of the nascent transcript by cleavage factors such as GreA or GreB allows the resumption of elongation from the new 3'terminus. GreB releases sequences of up to 9 nucleotides in length.</text>
</comment>
<dbReference type="GO" id="GO:0032784">
    <property type="term" value="P:regulation of DNA-templated transcription elongation"/>
    <property type="evidence" value="ECO:0007669"/>
    <property type="project" value="UniProtKB-UniRule"/>
</dbReference>
<dbReference type="FunFam" id="1.10.287.180:FF:000001">
    <property type="entry name" value="Transcription elongation factor GreA"/>
    <property type="match status" value="1"/>
</dbReference>
<dbReference type="KEGG" id="neu:NE1848"/>
<evidence type="ECO:0000256" key="2">
    <source>
        <dbReference type="ARBA" id="ARBA00023125"/>
    </source>
</evidence>
<dbReference type="AlphaFoldDB" id="Q82TN6"/>
<dbReference type="STRING" id="228410.NE1848"/>
<evidence type="ECO:0000256" key="3">
    <source>
        <dbReference type="ARBA" id="ARBA00023163"/>
    </source>
</evidence>
<dbReference type="EMBL" id="AL954747">
    <property type="protein sequence ID" value="CAD85759.1"/>
    <property type="molecule type" value="Genomic_DNA"/>
</dbReference>
<dbReference type="InterPro" id="IPR006358">
    <property type="entry name" value="Tscrpt_elong_fac_GreB"/>
</dbReference>